<feature type="domain" description="3-keto-alpha-glucoside-1,2-lyase/3-keto-2-hydroxy-glucal hydratase" evidence="1">
    <location>
        <begin position="6"/>
        <end position="198"/>
    </location>
</feature>
<keyword evidence="3" id="KW-1185">Reference proteome</keyword>
<dbReference type="AlphaFoldDB" id="A0A378JRX9"/>
<dbReference type="Pfam" id="PF06439">
    <property type="entry name" value="3keto-disac_hyd"/>
    <property type="match status" value="1"/>
</dbReference>
<proteinExistence type="predicted"/>
<accession>A0A378JRX9</accession>
<dbReference type="Proteomes" id="UP000254794">
    <property type="component" value="Unassembled WGS sequence"/>
</dbReference>
<protein>
    <submittedName>
        <fullName evidence="2">Domain of Uncharacterized Function (DUF1080)</fullName>
    </submittedName>
</protein>
<dbReference type="RefSeq" id="WP_207385795.1">
    <property type="nucleotide sequence ID" value="NZ_CAAAHP010000007.1"/>
</dbReference>
<reference evidence="2 3" key="1">
    <citation type="submission" date="2018-06" db="EMBL/GenBank/DDBJ databases">
        <authorList>
            <consortium name="Pathogen Informatics"/>
            <person name="Doyle S."/>
        </authorList>
    </citation>
    <scope>NUCLEOTIDE SEQUENCE [LARGE SCALE GENOMIC DNA]</scope>
    <source>
        <strain evidence="2 3">NCTC13316</strain>
    </source>
</reference>
<organism evidence="2 3">
    <name type="scientific">Legionella busanensis</name>
    <dbReference type="NCBI Taxonomy" id="190655"/>
    <lineage>
        <taxon>Bacteria</taxon>
        <taxon>Pseudomonadati</taxon>
        <taxon>Pseudomonadota</taxon>
        <taxon>Gammaproteobacteria</taxon>
        <taxon>Legionellales</taxon>
        <taxon>Legionellaceae</taxon>
        <taxon>Legionella</taxon>
    </lineage>
</organism>
<dbReference type="Gene3D" id="2.60.120.560">
    <property type="entry name" value="Exo-inulinase, domain 1"/>
    <property type="match status" value="1"/>
</dbReference>
<dbReference type="InterPro" id="IPR010496">
    <property type="entry name" value="AL/BT2_dom"/>
</dbReference>
<evidence type="ECO:0000259" key="1">
    <source>
        <dbReference type="Pfam" id="PF06439"/>
    </source>
</evidence>
<evidence type="ECO:0000313" key="2">
    <source>
        <dbReference type="EMBL" id="STX50892.1"/>
    </source>
</evidence>
<dbReference type="EMBL" id="UGOD01000001">
    <property type="protein sequence ID" value="STX50892.1"/>
    <property type="molecule type" value="Genomic_DNA"/>
</dbReference>
<evidence type="ECO:0000313" key="3">
    <source>
        <dbReference type="Proteomes" id="UP000254794"/>
    </source>
</evidence>
<gene>
    <name evidence="2" type="ORF">NCTC13316_00980</name>
</gene>
<dbReference type="GO" id="GO:0016787">
    <property type="term" value="F:hydrolase activity"/>
    <property type="evidence" value="ECO:0007669"/>
    <property type="project" value="InterPro"/>
</dbReference>
<sequence length="203" mass="23392">MAKQKTELFNHHDLSGWQHIGEGAFHVKDNLLVTEGGMGLLWYTKQKFGNVKLKVVYKVDYPEANSGIFIRIADKPKDVWDAVHQGYEVQICDKGKEVHNEYYRTGAIYTMAKPLKLASYPPGQWNTFEIMMKNNEVKIFLNGQLVNDFYPTQSMPKKKLYSDPDRGVRPEIGYIGIQNHDHTALNKNSHVYFKEISVTPLKE</sequence>
<name>A0A378JRX9_9GAMM</name>